<dbReference type="CDD" id="cd12418">
    <property type="entry name" value="RRM_Aly_REF_like"/>
    <property type="match status" value="1"/>
</dbReference>
<dbReference type="GO" id="GO:0005634">
    <property type="term" value="C:nucleus"/>
    <property type="evidence" value="ECO:0007669"/>
    <property type="project" value="TreeGrafter"/>
</dbReference>
<dbReference type="PANTHER" id="PTHR19965">
    <property type="entry name" value="RNA AND EXPORT FACTOR BINDING PROTEIN"/>
    <property type="match status" value="1"/>
</dbReference>
<evidence type="ECO:0000313" key="6">
    <source>
        <dbReference type="Proteomes" id="UP000298030"/>
    </source>
</evidence>
<dbReference type="GO" id="GO:0003729">
    <property type="term" value="F:mRNA binding"/>
    <property type="evidence" value="ECO:0007669"/>
    <property type="project" value="TreeGrafter"/>
</dbReference>
<dbReference type="InterPro" id="IPR012677">
    <property type="entry name" value="Nucleotide-bd_a/b_plait_sf"/>
</dbReference>
<evidence type="ECO:0000256" key="1">
    <source>
        <dbReference type="ARBA" id="ARBA00022884"/>
    </source>
</evidence>
<comment type="caution">
    <text evidence="5">The sequence shown here is derived from an EMBL/GenBank/DDBJ whole genome shotgun (WGS) entry which is preliminary data.</text>
</comment>
<keyword evidence="6" id="KW-1185">Reference proteome</keyword>
<dbReference type="PROSITE" id="PS50102">
    <property type="entry name" value="RRM"/>
    <property type="match status" value="1"/>
</dbReference>
<dbReference type="PANTHER" id="PTHR19965:SF82">
    <property type="entry name" value="THO COMPLEX SUBUNIT 4"/>
    <property type="match status" value="1"/>
</dbReference>
<feature type="compositionally biased region" description="Low complexity" evidence="3">
    <location>
        <begin position="237"/>
        <end position="249"/>
    </location>
</feature>
<dbReference type="InterPro" id="IPR035979">
    <property type="entry name" value="RBD_domain_sf"/>
</dbReference>
<dbReference type="OrthoDB" id="5382468at2759"/>
<dbReference type="InterPro" id="IPR000504">
    <property type="entry name" value="RRM_dom"/>
</dbReference>
<dbReference type="InterPro" id="IPR025715">
    <property type="entry name" value="FoP_C"/>
</dbReference>
<keyword evidence="1 2" id="KW-0694">RNA-binding</keyword>
<dbReference type="InterPro" id="IPR051229">
    <property type="entry name" value="ALYREF_mRNA_export"/>
</dbReference>
<proteinExistence type="predicted"/>
<evidence type="ECO:0000313" key="5">
    <source>
        <dbReference type="EMBL" id="TEB34338.1"/>
    </source>
</evidence>
<feature type="region of interest" description="Disordered" evidence="3">
    <location>
        <begin position="1"/>
        <end position="53"/>
    </location>
</feature>
<dbReference type="Pfam" id="PF13865">
    <property type="entry name" value="FoP_duplication"/>
    <property type="match status" value="1"/>
</dbReference>
<sequence length="255" mass="26996">MASIRPGTQKPYARPSRGGVPTGQWQHDRFNGGPTGRKAAPAPLAPAERGSLGVGGRLEVSNLHYEVTPKDLASIFGQIGTLVREPVIRYDGSGRSTGNAFITFETTAEATRAKNQFDGILAKGQPMSIRVVIRPEGPRRVASAPTTLSLLNRIEKKPLLARVARDDADATRTPTEPKAGRIGPTRTPRGQQQPLPKRGRGGRGGTAARSKKPKTAEELDNELDAFMDDADAVQPGEASTTAAEAAATTGDVEMA</sequence>
<organism evidence="5 6">
    <name type="scientific">Coprinellus micaceus</name>
    <name type="common">Glistening ink-cap mushroom</name>
    <name type="synonym">Coprinus micaceus</name>
    <dbReference type="NCBI Taxonomy" id="71717"/>
    <lineage>
        <taxon>Eukaryota</taxon>
        <taxon>Fungi</taxon>
        <taxon>Dikarya</taxon>
        <taxon>Basidiomycota</taxon>
        <taxon>Agaricomycotina</taxon>
        <taxon>Agaricomycetes</taxon>
        <taxon>Agaricomycetidae</taxon>
        <taxon>Agaricales</taxon>
        <taxon>Agaricineae</taxon>
        <taxon>Psathyrellaceae</taxon>
        <taxon>Coprinellus</taxon>
    </lineage>
</organism>
<feature type="region of interest" description="Disordered" evidence="3">
    <location>
        <begin position="162"/>
        <end position="255"/>
    </location>
</feature>
<dbReference type="Pfam" id="PF00076">
    <property type="entry name" value="RRM_1"/>
    <property type="match status" value="1"/>
</dbReference>
<dbReference type="Gene3D" id="3.30.70.330">
    <property type="match status" value="1"/>
</dbReference>
<accession>A0A4Y7TK68</accession>
<reference evidence="5 6" key="1">
    <citation type="journal article" date="2019" name="Nat. Ecol. Evol.">
        <title>Megaphylogeny resolves global patterns of mushroom evolution.</title>
        <authorList>
            <person name="Varga T."/>
            <person name="Krizsan K."/>
            <person name="Foldi C."/>
            <person name="Dima B."/>
            <person name="Sanchez-Garcia M."/>
            <person name="Sanchez-Ramirez S."/>
            <person name="Szollosi G.J."/>
            <person name="Szarkandi J.G."/>
            <person name="Papp V."/>
            <person name="Albert L."/>
            <person name="Andreopoulos W."/>
            <person name="Angelini C."/>
            <person name="Antonin V."/>
            <person name="Barry K.W."/>
            <person name="Bougher N.L."/>
            <person name="Buchanan P."/>
            <person name="Buyck B."/>
            <person name="Bense V."/>
            <person name="Catcheside P."/>
            <person name="Chovatia M."/>
            <person name="Cooper J."/>
            <person name="Damon W."/>
            <person name="Desjardin D."/>
            <person name="Finy P."/>
            <person name="Geml J."/>
            <person name="Haridas S."/>
            <person name="Hughes K."/>
            <person name="Justo A."/>
            <person name="Karasinski D."/>
            <person name="Kautmanova I."/>
            <person name="Kiss B."/>
            <person name="Kocsube S."/>
            <person name="Kotiranta H."/>
            <person name="LaButti K.M."/>
            <person name="Lechner B.E."/>
            <person name="Liimatainen K."/>
            <person name="Lipzen A."/>
            <person name="Lukacs Z."/>
            <person name="Mihaltcheva S."/>
            <person name="Morgado L.N."/>
            <person name="Niskanen T."/>
            <person name="Noordeloos M.E."/>
            <person name="Ohm R.A."/>
            <person name="Ortiz-Santana B."/>
            <person name="Ovrebo C."/>
            <person name="Racz N."/>
            <person name="Riley R."/>
            <person name="Savchenko A."/>
            <person name="Shiryaev A."/>
            <person name="Soop K."/>
            <person name="Spirin V."/>
            <person name="Szebenyi C."/>
            <person name="Tomsovsky M."/>
            <person name="Tulloss R.E."/>
            <person name="Uehling J."/>
            <person name="Grigoriev I.V."/>
            <person name="Vagvolgyi C."/>
            <person name="Papp T."/>
            <person name="Martin F.M."/>
            <person name="Miettinen O."/>
            <person name="Hibbett D.S."/>
            <person name="Nagy L.G."/>
        </authorList>
    </citation>
    <scope>NUCLEOTIDE SEQUENCE [LARGE SCALE GENOMIC DNA]</scope>
    <source>
        <strain evidence="5 6">FP101781</strain>
    </source>
</reference>
<dbReference type="AlphaFoldDB" id="A0A4Y7TK68"/>
<evidence type="ECO:0000256" key="2">
    <source>
        <dbReference type="PROSITE-ProRule" id="PRU00176"/>
    </source>
</evidence>
<feature type="compositionally biased region" description="Acidic residues" evidence="3">
    <location>
        <begin position="218"/>
        <end position="231"/>
    </location>
</feature>
<evidence type="ECO:0000256" key="3">
    <source>
        <dbReference type="SAM" id="MobiDB-lite"/>
    </source>
</evidence>
<dbReference type="SUPFAM" id="SSF54928">
    <property type="entry name" value="RNA-binding domain, RBD"/>
    <property type="match status" value="1"/>
</dbReference>
<dbReference type="Proteomes" id="UP000298030">
    <property type="component" value="Unassembled WGS sequence"/>
</dbReference>
<evidence type="ECO:0000259" key="4">
    <source>
        <dbReference type="PROSITE" id="PS50102"/>
    </source>
</evidence>
<dbReference type="SMART" id="SM00360">
    <property type="entry name" value="RRM"/>
    <property type="match status" value="1"/>
</dbReference>
<gene>
    <name evidence="5" type="ORF">FA13DRAFT_1812252</name>
</gene>
<dbReference type="STRING" id="71717.A0A4Y7TK68"/>
<dbReference type="EMBL" id="QPFP01000010">
    <property type="protein sequence ID" value="TEB34338.1"/>
    <property type="molecule type" value="Genomic_DNA"/>
</dbReference>
<feature type="domain" description="RRM" evidence="4">
    <location>
        <begin position="56"/>
        <end position="134"/>
    </location>
</feature>
<protein>
    <submittedName>
        <fullName evidence="5">RNA-binding domain-containing protein</fullName>
    </submittedName>
</protein>
<dbReference type="SMART" id="SM01218">
    <property type="entry name" value="FoP_duplication"/>
    <property type="match status" value="1"/>
</dbReference>
<name>A0A4Y7TK68_COPMI</name>